<keyword evidence="8" id="KW-1185">Reference proteome</keyword>
<evidence type="ECO:0000256" key="1">
    <source>
        <dbReference type="ARBA" id="ARBA00004609"/>
    </source>
</evidence>
<keyword evidence="2" id="KW-0472">Membrane</keyword>
<keyword evidence="4" id="KW-0449">Lipoprotein</keyword>
<evidence type="ECO:0000256" key="2">
    <source>
        <dbReference type="ARBA" id="ARBA00022622"/>
    </source>
</evidence>
<evidence type="ECO:0000256" key="5">
    <source>
        <dbReference type="SAM" id="MobiDB-lite"/>
    </source>
</evidence>
<dbReference type="Pfam" id="PF07983">
    <property type="entry name" value="X8"/>
    <property type="match status" value="1"/>
</dbReference>
<feature type="region of interest" description="Disordered" evidence="5">
    <location>
        <begin position="283"/>
        <end position="342"/>
    </location>
</feature>
<evidence type="ECO:0000256" key="4">
    <source>
        <dbReference type="ARBA" id="ARBA00023288"/>
    </source>
</evidence>
<dbReference type="PANTHER" id="PTHR31044">
    <property type="entry name" value="BETA-1,3 GLUCANASE"/>
    <property type="match status" value="1"/>
</dbReference>
<feature type="compositionally biased region" description="Low complexity" evidence="5">
    <location>
        <begin position="77"/>
        <end position="91"/>
    </location>
</feature>
<proteinExistence type="predicted"/>
<organism evidence="7 8">
    <name type="scientific">Brassica napus</name>
    <name type="common">Rape</name>
    <dbReference type="NCBI Taxonomy" id="3708"/>
    <lineage>
        <taxon>Eukaryota</taxon>
        <taxon>Viridiplantae</taxon>
        <taxon>Streptophyta</taxon>
        <taxon>Embryophyta</taxon>
        <taxon>Tracheophyta</taxon>
        <taxon>Spermatophyta</taxon>
        <taxon>Magnoliopsida</taxon>
        <taxon>eudicotyledons</taxon>
        <taxon>Gunneridae</taxon>
        <taxon>Pentapetalae</taxon>
        <taxon>rosids</taxon>
        <taxon>malvids</taxon>
        <taxon>Brassicales</taxon>
        <taxon>Brassicaceae</taxon>
        <taxon>Brassiceae</taxon>
        <taxon>Brassica</taxon>
    </lineage>
</organism>
<sequence length="375" mass="36800">GTSSQPFYLSSPTSQDYLTSLSLFLSFKSFNYNKERKEMPHRIAPRSFQIMLLCLLITSPLDVIAQGGQGDIPVVNPTSPGGDTTTPTITQPSPPSSTLPGPVTNPNPPTGGYPPLDGTTPPTGGGYPPLDGTTPTGGYPPLDGTTPPGGGGGGGAPGGGGDTGAGGGGGAPGGGGGGDTGAGGGGAPGGGGGGDNGGGGGGSGGQWCIAKATASPTSLQVALDYACGYGGADCGQIQQGASCYEPNTIRDHASFAFNSYYQKHPGSDSCNFGGAAQLTSADPSKGSCRFPSSSGTVSTSPPSQPSPPDFNSPPSTPTYPPPITTPTTDIPGSGPPYGVAEPTGLPSLATHVSHSFLSVFTAVGILVPLLRQNYL</sequence>
<dbReference type="Gene3D" id="1.20.58.1040">
    <property type="match status" value="1"/>
</dbReference>
<feature type="compositionally biased region" description="Low complexity" evidence="5">
    <location>
        <begin position="291"/>
        <end position="301"/>
    </location>
</feature>
<name>A0ABQ7ZEZ4_BRANA</name>
<dbReference type="Proteomes" id="UP000824890">
    <property type="component" value="Unassembled WGS sequence"/>
</dbReference>
<protein>
    <recommendedName>
        <fullName evidence="6">X8 domain-containing protein</fullName>
    </recommendedName>
</protein>
<feature type="compositionally biased region" description="Pro residues" evidence="5">
    <location>
        <begin position="302"/>
        <end position="324"/>
    </location>
</feature>
<dbReference type="PANTHER" id="PTHR31044:SF113">
    <property type="entry name" value="X8 DOMAIN-CONTAINING PROTEIN"/>
    <property type="match status" value="1"/>
</dbReference>
<dbReference type="EMBL" id="JAGKQM010000015">
    <property type="protein sequence ID" value="KAH0878791.1"/>
    <property type="molecule type" value="Genomic_DNA"/>
</dbReference>
<keyword evidence="2" id="KW-0325">Glycoprotein</keyword>
<gene>
    <name evidence="7" type="ORF">HID58_066185</name>
</gene>
<comment type="caution">
    <text evidence="7">The sequence shown here is derived from an EMBL/GenBank/DDBJ whole genome shotgun (WGS) entry which is preliminary data.</text>
</comment>
<keyword evidence="2" id="KW-0336">GPI-anchor</keyword>
<feature type="non-terminal residue" evidence="7">
    <location>
        <position position="1"/>
    </location>
</feature>
<dbReference type="InterPro" id="IPR012946">
    <property type="entry name" value="X8"/>
</dbReference>
<feature type="compositionally biased region" description="Gly residues" evidence="5">
    <location>
        <begin position="147"/>
        <end position="202"/>
    </location>
</feature>
<feature type="region of interest" description="Disordered" evidence="5">
    <location>
        <begin position="72"/>
        <end position="202"/>
    </location>
</feature>
<dbReference type="InterPro" id="IPR044788">
    <property type="entry name" value="X8_dom_prot"/>
</dbReference>
<feature type="compositionally biased region" description="Pro residues" evidence="5">
    <location>
        <begin position="92"/>
        <end position="112"/>
    </location>
</feature>
<evidence type="ECO:0000256" key="3">
    <source>
        <dbReference type="ARBA" id="ARBA00022729"/>
    </source>
</evidence>
<feature type="compositionally biased region" description="Low complexity" evidence="5">
    <location>
        <begin position="113"/>
        <end position="146"/>
    </location>
</feature>
<comment type="subcellular location">
    <subcellularLocation>
        <location evidence="1">Cell membrane</location>
        <topology evidence="1">Lipid-anchor</topology>
        <topology evidence="1">GPI-anchor</topology>
    </subcellularLocation>
</comment>
<evidence type="ECO:0000259" key="6">
    <source>
        <dbReference type="SMART" id="SM00768"/>
    </source>
</evidence>
<dbReference type="SMART" id="SM00768">
    <property type="entry name" value="X8"/>
    <property type="match status" value="1"/>
</dbReference>
<feature type="domain" description="X8" evidence="6">
    <location>
        <begin position="206"/>
        <end position="290"/>
    </location>
</feature>
<keyword evidence="3" id="KW-0732">Signal</keyword>
<evidence type="ECO:0000313" key="8">
    <source>
        <dbReference type="Proteomes" id="UP000824890"/>
    </source>
</evidence>
<reference evidence="7 8" key="1">
    <citation type="submission" date="2021-05" db="EMBL/GenBank/DDBJ databases">
        <title>Genome Assembly of Synthetic Allotetraploid Brassica napus Reveals Homoeologous Exchanges between Subgenomes.</title>
        <authorList>
            <person name="Davis J.T."/>
        </authorList>
    </citation>
    <scope>NUCLEOTIDE SEQUENCE [LARGE SCALE GENOMIC DNA]</scope>
    <source>
        <strain evidence="8">cv. Da-Ae</strain>
        <tissue evidence="7">Seedling</tissue>
    </source>
</reference>
<evidence type="ECO:0000313" key="7">
    <source>
        <dbReference type="EMBL" id="KAH0878791.1"/>
    </source>
</evidence>
<accession>A0ABQ7ZEZ4</accession>